<reference evidence="1" key="1">
    <citation type="journal article" date="2015" name="MBio">
        <title>Eco-Evolutionary Dynamics of Episomes among Ecologically Cohesive Bacterial Populations.</title>
        <authorList>
            <person name="Xue H."/>
            <person name="Cordero O.X."/>
            <person name="Camas F.M."/>
            <person name="Trimble W."/>
            <person name="Meyer F."/>
            <person name="Guglielmini J."/>
            <person name="Rocha E.P."/>
            <person name="Polz M.F."/>
        </authorList>
    </citation>
    <scope>NUCLEOTIDE SEQUENCE</scope>
    <source>
        <strain evidence="1">1F_146</strain>
    </source>
</reference>
<name>A0A0H3ZWY6_9VIBR</name>
<organism evidence="1">
    <name type="scientific">Vibrio tasmaniensis</name>
    <dbReference type="NCBI Taxonomy" id="212663"/>
    <lineage>
        <taxon>Bacteria</taxon>
        <taxon>Pseudomonadati</taxon>
        <taxon>Pseudomonadota</taxon>
        <taxon>Gammaproteobacteria</taxon>
        <taxon>Vibrionales</taxon>
        <taxon>Vibrionaceae</taxon>
        <taxon>Vibrio</taxon>
    </lineage>
</organism>
<dbReference type="AlphaFoldDB" id="A0A0H3ZWY6"/>
<evidence type="ECO:0000313" key="1">
    <source>
        <dbReference type="EMBL" id="AKN37996.1"/>
    </source>
</evidence>
<proteinExistence type="predicted"/>
<protein>
    <submittedName>
        <fullName evidence="1">Uncharacterized protein</fullName>
    </submittedName>
</protein>
<sequence>MQITESQFQWTQLFIASTGFLSLYGLKRIVVFLLKNAPTLLTTSYSPLQDLVY</sequence>
<accession>A0A0H3ZWY6</accession>
<dbReference type="EMBL" id="KP795558">
    <property type="protein sequence ID" value="AKN37996.1"/>
    <property type="molecule type" value="Genomic_DNA"/>
</dbReference>